<reference evidence="2 3" key="1">
    <citation type="submission" date="2017-02" db="EMBL/GenBank/DDBJ databases">
        <authorList>
            <person name="Peterson S.W."/>
        </authorList>
    </citation>
    <scope>NUCLEOTIDE SEQUENCE [LARGE SCALE GENOMIC DNA]</scope>
    <source>
        <strain evidence="2 3">DSM 18108</strain>
    </source>
</reference>
<evidence type="ECO:0000259" key="1">
    <source>
        <dbReference type="Pfam" id="PF14343"/>
    </source>
</evidence>
<dbReference type="Pfam" id="PF14343">
    <property type="entry name" value="PrcB_C"/>
    <property type="match status" value="1"/>
</dbReference>
<dbReference type="InterPro" id="IPR025748">
    <property type="entry name" value="PrcB_C_dom"/>
</dbReference>
<organism evidence="2 3">
    <name type="scientific">Chitinophaga ginsengisegetis</name>
    <dbReference type="NCBI Taxonomy" id="393003"/>
    <lineage>
        <taxon>Bacteria</taxon>
        <taxon>Pseudomonadati</taxon>
        <taxon>Bacteroidota</taxon>
        <taxon>Chitinophagia</taxon>
        <taxon>Chitinophagales</taxon>
        <taxon>Chitinophagaceae</taxon>
        <taxon>Chitinophaga</taxon>
    </lineage>
</organism>
<proteinExistence type="predicted"/>
<accession>A0A1T5NDU5</accession>
<dbReference type="RefSeq" id="WP_079468469.1">
    <property type="nucleotide sequence ID" value="NZ_FUZZ01000001.1"/>
</dbReference>
<name>A0A1T5NDU5_9BACT</name>
<dbReference type="Proteomes" id="UP000190166">
    <property type="component" value="Unassembled WGS sequence"/>
</dbReference>
<dbReference type="STRING" id="393003.SAMN05660461_1186"/>
<dbReference type="EMBL" id="FUZZ01000001">
    <property type="protein sequence ID" value="SKC98413.1"/>
    <property type="molecule type" value="Genomic_DNA"/>
</dbReference>
<feature type="domain" description="PrcB C-terminal" evidence="1">
    <location>
        <begin position="215"/>
        <end position="265"/>
    </location>
</feature>
<evidence type="ECO:0000313" key="3">
    <source>
        <dbReference type="Proteomes" id="UP000190166"/>
    </source>
</evidence>
<keyword evidence="3" id="KW-1185">Reference proteome</keyword>
<dbReference type="AlphaFoldDB" id="A0A1T5NDU5"/>
<gene>
    <name evidence="2" type="ORF">SAMN05660461_1186</name>
</gene>
<sequence>MNLYTAVALPLFLLTLHPQDVHSKDKADTEFPAPKPQSRISIGNGIDLIVKGLGLNIDNVRFIKAPKATDYFKKANDKASYAPSLIIAAVNGVESLRDVNPESPATREQFALALYDAIQSTGQYPVNMMFINIKDEKSFVSGGMNAVQTLIKFNVVALENGNYRPKAYITKTEASKMVKKAAAFIQSHKSAAVEHSGKEAASFTSTPVNDKVNSVVITAENQPTSGYSVKVTSIVFTEAGEAEIHYKIIAPASGSMNLQVITSPTAETFVPANYKVVLKQD</sequence>
<evidence type="ECO:0000313" key="2">
    <source>
        <dbReference type="EMBL" id="SKC98413.1"/>
    </source>
</evidence>
<protein>
    <submittedName>
        <fullName evidence="2">PrcB C-terminal</fullName>
    </submittedName>
</protein>